<feature type="repeat" description="ANK" evidence="1">
    <location>
        <begin position="115"/>
        <end position="147"/>
    </location>
</feature>
<keyword evidence="4" id="KW-1185">Reference proteome</keyword>
<dbReference type="Pfam" id="PF12796">
    <property type="entry name" value="Ank_2"/>
    <property type="match status" value="1"/>
</dbReference>
<dbReference type="SUPFAM" id="SSF48403">
    <property type="entry name" value="Ankyrin repeat"/>
    <property type="match status" value="1"/>
</dbReference>
<dbReference type="SMART" id="SM00248">
    <property type="entry name" value="ANK"/>
    <property type="match status" value="2"/>
</dbReference>
<dbReference type="InterPro" id="IPR002110">
    <property type="entry name" value="Ankyrin_rpt"/>
</dbReference>
<evidence type="ECO:0000256" key="1">
    <source>
        <dbReference type="PROSITE-ProRule" id="PRU00023"/>
    </source>
</evidence>
<organism evidence="3 4">
    <name type="scientific">Septoria linicola</name>
    <dbReference type="NCBI Taxonomy" id="215465"/>
    <lineage>
        <taxon>Eukaryota</taxon>
        <taxon>Fungi</taxon>
        <taxon>Dikarya</taxon>
        <taxon>Ascomycota</taxon>
        <taxon>Pezizomycotina</taxon>
        <taxon>Dothideomycetes</taxon>
        <taxon>Dothideomycetidae</taxon>
        <taxon>Mycosphaerellales</taxon>
        <taxon>Mycosphaerellaceae</taxon>
        <taxon>Septoria</taxon>
    </lineage>
</organism>
<dbReference type="InterPro" id="IPR036770">
    <property type="entry name" value="Ankyrin_rpt-contain_sf"/>
</dbReference>
<dbReference type="Proteomes" id="UP001056384">
    <property type="component" value="Chromosome 3"/>
</dbReference>
<name>A0A9Q9AJI8_9PEZI</name>
<gene>
    <name evidence="3" type="ORF">Slin15195_G038310</name>
</gene>
<dbReference type="Gene3D" id="1.25.40.20">
    <property type="entry name" value="Ankyrin repeat-containing domain"/>
    <property type="match status" value="1"/>
</dbReference>
<protein>
    <submittedName>
        <fullName evidence="3">Ankyrin repeat-containing domain superfamily</fullName>
    </submittedName>
</protein>
<evidence type="ECO:0000313" key="3">
    <source>
        <dbReference type="EMBL" id="USW50512.1"/>
    </source>
</evidence>
<dbReference type="AlphaFoldDB" id="A0A9Q9AJI8"/>
<accession>A0A9Q9AJI8</accession>
<evidence type="ECO:0000256" key="2">
    <source>
        <dbReference type="SAM" id="MobiDB-lite"/>
    </source>
</evidence>
<dbReference type="EMBL" id="CP099420">
    <property type="protein sequence ID" value="USW50512.1"/>
    <property type="molecule type" value="Genomic_DNA"/>
</dbReference>
<sequence length="162" mass="18869">MQREDEEALDKENEEFDPPFKAPTQAVCEQFWASMRGGPAQFESSLQELPYEGWCVTRLQCSSTERGQNYLHIAAEIGDWRVFSVLQRILPSHHGTLPLYVSIPRRRLPVQPDVDGNTPLHIAAIHDNLDLTKTLLEYYHNYNIPDPWIRMLHAMQRIARWT</sequence>
<feature type="region of interest" description="Disordered" evidence="2">
    <location>
        <begin position="1"/>
        <end position="20"/>
    </location>
</feature>
<proteinExistence type="predicted"/>
<keyword evidence="1" id="KW-0040">ANK repeat</keyword>
<reference evidence="3" key="1">
    <citation type="submission" date="2022-06" db="EMBL/GenBank/DDBJ databases">
        <title>Complete genome sequences of two strains of the flax pathogen Septoria linicola.</title>
        <authorList>
            <person name="Lapalu N."/>
            <person name="Simon A."/>
            <person name="Demenou B."/>
            <person name="Paumier D."/>
            <person name="Guillot M.-P."/>
            <person name="Gout L."/>
            <person name="Valade R."/>
        </authorList>
    </citation>
    <scope>NUCLEOTIDE SEQUENCE</scope>
    <source>
        <strain evidence="3">SE15195</strain>
    </source>
</reference>
<feature type="compositionally biased region" description="Acidic residues" evidence="2">
    <location>
        <begin position="1"/>
        <end position="17"/>
    </location>
</feature>
<evidence type="ECO:0000313" key="4">
    <source>
        <dbReference type="Proteomes" id="UP001056384"/>
    </source>
</evidence>
<dbReference type="OrthoDB" id="60433at2759"/>
<dbReference type="PROSITE" id="PS50088">
    <property type="entry name" value="ANK_REPEAT"/>
    <property type="match status" value="1"/>
</dbReference>
<dbReference type="PROSITE" id="PS50297">
    <property type="entry name" value="ANK_REP_REGION"/>
    <property type="match status" value="1"/>
</dbReference>